<accession>A0A0C6FF70</accession>
<dbReference type="Gene3D" id="2.40.160.20">
    <property type="match status" value="1"/>
</dbReference>
<evidence type="ECO:0000256" key="1">
    <source>
        <dbReference type="HAMAP-Rule" id="MF_00775"/>
    </source>
</evidence>
<feature type="compositionally biased region" description="Basic residues" evidence="2">
    <location>
        <begin position="82"/>
        <end position="97"/>
    </location>
</feature>
<organism evidence="3 4">
    <name type="scientific">Methylobacterium aquaticum</name>
    <dbReference type="NCBI Taxonomy" id="270351"/>
    <lineage>
        <taxon>Bacteria</taxon>
        <taxon>Pseudomonadati</taxon>
        <taxon>Pseudomonadota</taxon>
        <taxon>Alphaproteobacteria</taxon>
        <taxon>Hyphomicrobiales</taxon>
        <taxon>Methylobacteriaceae</taxon>
        <taxon>Methylobacterium</taxon>
    </lineage>
</organism>
<evidence type="ECO:0000313" key="3">
    <source>
        <dbReference type="EMBL" id="BAQ43664.1"/>
    </source>
</evidence>
<feature type="region of interest" description="Disordered" evidence="2">
    <location>
        <begin position="1"/>
        <end position="245"/>
    </location>
</feature>
<dbReference type="STRING" id="270351.Maq22A_c00790"/>
<reference evidence="4" key="2">
    <citation type="submission" date="2015-01" db="EMBL/GenBank/DDBJ databases">
        <title>Complete genome sequence of Methylobacterium aquaticum strain 22A.</title>
        <authorList>
            <person name="Tani A."/>
            <person name="Ogura Y."/>
            <person name="Hayashi T."/>
        </authorList>
    </citation>
    <scope>NUCLEOTIDE SEQUENCE [LARGE SCALE GENOMIC DNA]</scope>
    <source>
        <strain evidence="4">MA-22A</strain>
    </source>
</reference>
<dbReference type="AlphaFoldDB" id="A0A0C6FF70"/>
<feature type="compositionally biased region" description="Basic residues" evidence="2">
    <location>
        <begin position="34"/>
        <end position="48"/>
    </location>
</feature>
<name>A0A0C6FF70_9HYPH</name>
<feature type="compositionally biased region" description="Basic residues" evidence="2">
    <location>
        <begin position="125"/>
        <end position="136"/>
    </location>
</feature>
<dbReference type="PATRIC" id="fig|270351.10.peg.153"/>
<feature type="compositionally biased region" description="Basic and acidic residues" evidence="2">
    <location>
        <begin position="111"/>
        <end position="124"/>
    </location>
</feature>
<dbReference type="Proteomes" id="UP000061432">
    <property type="component" value="Chromosome"/>
</dbReference>
<dbReference type="PANTHER" id="PTHR37315">
    <property type="entry name" value="UPF0311 PROTEIN BLR7842"/>
    <property type="match status" value="1"/>
</dbReference>
<evidence type="ECO:0000256" key="2">
    <source>
        <dbReference type="SAM" id="MobiDB-lite"/>
    </source>
</evidence>
<reference evidence="3 4" key="1">
    <citation type="journal article" date="2015" name="Genome Announc.">
        <title>Complete Genome Sequence of Methylobacterium aquaticum Strain 22A, Isolated from Racomitrium japonicum Moss.</title>
        <authorList>
            <person name="Tani A."/>
            <person name="Ogura Y."/>
            <person name="Hayashi T."/>
            <person name="Kimbara K."/>
        </authorList>
    </citation>
    <scope>NUCLEOTIDE SEQUENCE [LARGE SCALE GENOMIC DNA]</scope>
    <source>
        <strain evidence="3 4">MA-22A</strain>
    </source>
</reference>
<feature type="compositionally biased region" description="Basic and acidic residues" evidence="2">
    <location>
        <begin position="195"/>
        <end position="210"/>
    </location>
</feature>
<gene>
    <name evidence="3" type="ORF">Maq22A_c00790</name>
</gene>
<feature type="compositionally biased region" description="Basic residues" evidence="2">
    <location>
        <begin position="8"/>
        <end position="21"/>
    </location>
</feature>
<dbReference type="Pfam" id="PF11578">
    <property type="entry name" value="DUF3237"/>
    <property type="match status" value="1"/>
</dbReference>
<dbReference type="EMBL" id="AP014704">
    <property type="protein sequence ID" value="BAQ43664.1"/>
    <property type="molecule type" value="Genomic_DNA"/>
</dbReference>
<dbReference type="KEGG" id="maqu:Maq22A_c00790"/>
<proteinExistence type="inferred from homology"/>
<dbReference type="PANTHER" id="PTHR37315:SF1">
    <property type="entry name" value="UPF0311 PROTEIN BLR7842"/>
    <property type="match status" value="1"/>
</dbReference>
<protein>
    <recommendedName>
        <fullName evidence="1">UPF0311 protein Maq22A_c00790</fullName>
    </recommendedName>
</protein>
<dbReference type="InterPro" id="IPR020915">
    <property type="entry name" value="UPF0311"/>
</dbReference>
<evidence type="ECO:0000313" key="4">
    <source>
        <dbReference type="Proteomes" id="UP000061432"/>
    </source>
</evidence>
<dbReference type="HAMAP" id="MF_00775">
    <property type="entry name" value="UPF0311"/>
    <property type="match status" value="1"/>
</dbReference>
<sequence>MLAERRALGHRHPCPLPRHRQAAGGGGGEDLVLRRRRHHARKVLRRRRDAGGDGRRRQGGGPGLPPSALARPVVADPAGASFRRRGDRALQRRRRRDQRGQAGLRVRRAGRASEARRLLHDGGRRPRARARGRRRPVPGGGVLLGPGRRRPRFRQALLRAPEGDAEQLPGGRLLGGDALPESRQDRRHRCGRTGHGGDARDADRGRHDPWRPPAAGRAGDPRGLALPGQAPGGVEGRVGRDGAGRDALRRRGVPAALRERLPAGEGQAVTRAMTTIPAPALEHVFDARILVAVPCEIGETVAGSRRVIAITGGIVSGPGLAGRVMPGGADYQTIAGDGLTQLHARYVIEAEDGARIYVENTGLRFGPPEALERLRRGEPVDPALIYFRSAPRFETAAPRLAWMQTSLFLATGARAPDHVALSVYRVA</sequence>
<comment type="similarity">
    <text evidence="1">Belongs to the UPF0311 family.</text>
</comment>